<keyword evidence="4" id="KW-1185">Reference proteome</keyword>
<dbReference type="Pfam" id="PF00248">
    <property type="entry name" value="Aldo_ket_red"/>
    <property type="match status" value="1"/>
</dbReference>
<gene>
    <name evidence="3" type="ORF">RSSM_00385</name>
</gene>
<feature type="compositionally biased region" description="Basic and acidic residues" evidence="1">
    <location>
        <begin position="17"/>
        <end position="38"/>
    </location>
</feature>
<evidence type="ECO:0000313" key="3">
    <source>
        <dbReference type="EMBL" id="EMI58176.1"/>
    </source>
</evidence>
<feature type="domain" description="NADP-dependent oxidoreductase" evidence="2">
    <location>
        <begin position="154"/>
        <end position="458"/>
    </location>
</feature>
<dbReference type="AlphaFoldDB" id="M5UJZ2"/>
<evidence type="ECO:0000256" key="1">
    <source>
        <dbReference type="SAM" id="MobiDB-lite"/>
    </source>
</evidence>
<dbReference type="InterPro" id="IPR023210">
    <property type="entry name" value="NADP_OxRdtase_dom"/>
</dbReference>
<organism evidence="3 4">
    <name type="scientific">Rhodopirellula sallentina SM41</name>
    <dbReference type="NCBI Taxonomy" id="1263870"/>
    <lineage>
        <taxon>Bacteria</taxon>
        <taxon>Pseudomonadati</taxon>
        <taxon>Planctomycetota</taxon>
        <taxon>Planctomycetia</taxon>
        <taxon>Pirellulales</taxon>
        <taxon>Pirellulaceae</taxon>
        <taxon>Rhodopirellula</taxon>
    </lineage>
</organism>
<comment type="caution">
    <text evidence="3">The sequence shown here is derived from an EMBL/GenBank/DDBJ whole genome shotgun (WGS) entry which is preliminary data.</text>
</comment>
<dbReference type="Proteomes" id="UP000011885">
    <property type="component" value="Unassembled WGS sequence"/>
</dbReference>
<name>M5UJZ2_9BACT</name>
<dbReference type="Gene3D" id="3.20.20.100">
    <property type="entry name" value="NADP-dependent oxidoreductase domain"/>
    <property type="match status" value="1"/>
</dbReference>
<accession>M5UJZ2</accession>
<evidence type="ECO:0000259" key="2">
    <source>
        <dbReference type="Pfam" id="PF00248"/>
    </source>
</evidence>
<dbReference type="GO" id="GO:0005829">
    <property type="term" value="C:cytosol"/>
    <property type="evidence" value="ECO:0007669"/>
    <property type="project" value="TreeGrafter"/>
</dbReference>
<dbReference type="SUPFAM" id="SSF51430">
    <property type="entry name" value="NAD(P)-linked oxidoreductase"/>
    <property type="match status" value="1"/>
</dbReference>
<dbReference type="PANTHER" id="PTHR42686:SF1">
    <property type="entry name" value="GH17980P-RELATED"/>
    <property type="match status" value="1"/>
</dbReference>
<dbReference type="InterPro" id="IPR020471">
    <property type="entry name" value="AKR"/>
</dbReference>
<dbReference type="PATRIC" id="fig|1263870.3.peg.419"/>
<dbReference type="CDD" id="cd19086">
    <property type="entry name" value="AKR_AKR11C1"/>
    <property type="match status" value="1"/>
</dbReference>
<feature type="region of interest" description="Disordered" evidence="1">
    <location>
        <begin position="1"/>
        <end position="43"/>
    </location>
</feature>
<sequence>MRKWKPFASPVSLTQRKTRDFAHPVKTGGDHDEAATTDRHKRKRIRDRDMVLDARQVYRTGGGIPRRLRAGRKTGGATAGEDGRRAVSLNRFALPHLFTTRIHDARCCSTEETRSGGFAPYPSPYTRFTMTAPRSNPSLAQNRLGRDGFAVSTLGFGGWALGGQWGVQNDSESISALEKAIESGVNFIDTAPGYGDGRSEHVIADVLGNVPPQIRETIHVATKTPPSAGPWPPSPYCRWQDRYSAAYIRSNVEERLRNLRTDCLDLLQLHTWTRAWNDDPQPLLVLQKLREEGKIRKIGICTPEQDQNCVVQLMRDGLVDVVQVIFNLFEQEPAAQLFPVAEETGTGVIVRVSLDEGGLTGKYAADHEFPADDFRSTYFGGDRMHRTAERVSEIAADLEELGLSDDYSLADAAIKFSQSHSAVSTVIVGMRNPEQVAKNVAADGLPDFTPEVLQRLRRHQWLRGVWYGGK</sequence>
<reference evidence="3 4" key="1">
    <citation type="journal article" date="2013" name="Mar. Genomics">
        <title>Expression of sulfatases in Rhodopirellula baltica and the diversity of sulfatases in the genus Rhodopirellula.</title>
        <authorList>
            <person name="Wegner C.E."/>
            <person name="Richter-Heitmann T."/>
            <person name="Klindworth A."/>
            <person name="Klockow C."/>
            <person name="Richter M."/>
            <person name="Achstetter T."/>
            <person name="Glockner F.O."/>
            <person name="Harder J."/>
        </authorList>
    </citation>
    <scope>NUCLEOTIDE SEQUENCE [LARGE SCALE GENOMIC DNA]</scope>
    <source>
        <strain evidence="3 4">SM41</strain>
    </source>
</reference>
<dbReference type="InterPro" id="IPR036812">
    <property type="entry name" value="NAD(P)_OxRdtase_dom_sf"/>
</dbReference>
<protein>
    <submittedName>
        <fullName evidence="3">Oxidoreductase, aldo/keto reductase family</fullName>
    </submittedName>
</protein>
<evidence type="ECO:0000313" key="4">
    <source>
        <dbReference type="Proteomes" id="UP000011885"/>
    </source>
</evidence>
<proteinExistence type="predicted"/>
<dbReference type="GO" id="GO:0016491">
    <property type="term" value="F:oxidoreductase activity"/>
    <property type="evidence" value="ECO:0007669"/>
    <property type="project" value="InterPro"/>
</dbReference>
<dbReference type="EMBL" id="ANOH01000037">
    <property type="protein sequence ID" value="EMI58176.1"/>
    <property type="molecule type" value="Genomic_DNA"/>
</dbReference>
<dbReference type="PANTHER" id="PTHR42686">
    <property type="entry name" value="GH17980P-RELATED"/>
    <property type="match status" value="1"/>
</dbReference>